<evidence type="ECO:0000313" key="1">
    <source>
        <dbReference type="EMBL" id="AKL93868.1"/>
    </source>
</evidence>
<dbReference type="InterPro" id="IPR032599">
    <property type="entry name" value="YcdB/YcdC_rep_domain"/>
</dbReference>
<dbReference type="AlphaFoldDB" id="A0A0D8IHR7"/>
<evidence type="ECO:0000313" key="2">
    <source>
        <dbReference type="Proteomes" id="UP000035704"/>
    </source>
</evidence>
<name>A0A0D8IHR7_9CLOT</name>
<reference evidence="1 2" key="1">
    <citation type="submission" date="2014-10" db="EMBL/GenBank/DDBJ databases">
        <title>Genome sequence of Clostridium aceticum DSM 1496.</title>
        <authorList>
            <person name="Poehlein A."/>
            <person name="Schiel-Bengelsdorf B."/>
            <person name="Gottschalk G."/>
            <person name="Duerre P."/>
            <person name="Daniel R."/>
        </authorList>
    </citation>
    <scope>NUCLEOTIDE SEQUENCE [LARGE SCALE GENOMIC DNA]</scope>
    <source>
        <strain evidence="1 2">DSM 1496</strain>
    </source>
</reference>
<dbReference type="Proteomes" id="UP000035704">
    <property type="component" value="Chromosome"/>
</dbReference>
<keyword evidence="2" id="KW-1185">Reference proteome</keyword>
<protein>
    <submittedName>
        <fullName evidence="1">Propeptide, PepSY and peptidase M4</fullName>
    </submittedName>
</protein>
<dbReference type="OrthoDB" id="1950972at2"/>
<gene>
    <name evidence="1" type="ORF">CACET_c03520</name>
</gene>
<organism evidence="1 2">
    <name type="scientific">Clostridium aceticum</name>
    <dbReference type="NCBI Taxonomy" id="84022"/>
    <lineage>
        <taxon>Bacteria</taxon>
        <taxon>Bacillati</taxon>
        <taxon>Bacillota</taxon>
        <taxon>Clostridia</taxon>
        <taxon>Eubacteriales</taxon>
        <taxon>Clostridiaceae</taxon>
        <taxon>Clostridium</taxon>
    </lineage>
</organism>
<proteinExistence type="predicted"/>
<sequence length="430" mass="50390">MKKYTKAILVTLLIGSIGVNLIYYRDLKNANEKIGQVNTVTASNVESNIRQSIMYMQELIEEQSPEALQNLETSVITLAFAFNHWVDLNQSNKIPNERMQKALGSIEALRNTISHHLDRQYKTNENQLMKYDIDMLEAMQDQLKRLSLAYHSIEDRLVELKNPVANDGGLIQIANSIEEISKLYRHSQLPNKHPKYISYGEVVLFAEDKMPFLKNLELRDDDQQVFIRDGVHYYQLSYYEGEEEVYLIWMDAIHGNIRNFETKQNASEGKDLVVKEALDIARKFLTMFYKEEVKEEVFYIESQEKEDAVYSFRFTPLRNGMQIVSDAYIVNISADSGKILKFTNDFTNTRIEDDKETITEEEVQEKFRKDFGDMQYNGLAIVRSFYTRYQPKLTHSYRIEQNQQPVMVFIDIDTGMLVHKMYYIYHPVSQ</sequence>
<dbReference type="RefSeq" id="WP_044823247.1">
    <property type="nucleotide sequence ID" value="NZ_CP009687.1"/>
</dbReference>
<dbReference type="EMBL" id="CP009687">
    <property type="protein sequence ID" value="AKL93868.1"/>
    <property type="molecule type" value="Genomic_DNA"/>
</dbReference>
<accession>A0A0D8IHR7</accession>
<dbReference type="Pfam" id="PF16244">
    <property type="entry name" value="DUF4901"/>
    <property type="match status" value="1"/>
</dbReference>
<dbReference type="STRING" id="84022.CACET_c03520"/>
<dbReference type="KEGG" id="cace:CACET_c03520"/>
<dbReference type="PATRIC" id="fig|84022.5.peg.1743"/>